<dbReference type="OrthoDB" id="9807115at2"/>
<keyword evidence="6" id="KW-0029">Amino-acid transport</keyword>
<feature type="transmembrane region" description="Helical" evidence="10">
    <location>
        <begin position="188"/>
        <end position="210"/>
    </location>
</feature>
<evidence type="ECO:0000256" key="7">
    <source>
        <dbReference type="ARBA" id="ARBA00022989"/>
    </source>
</evidence>
<dbReference type="Pfam" id="PF02653">
    <property type="entry name" value="BPD_transp_2"/>
    <property type="match status" value="1"/>
</dbReference>
<dbReference type="STRING" id="1424294.Gferi_07030"/>
<dbReference type="GO" id="GO:0005886">
    <property type="term" value="C:plasma membrane"/>
    <property type="evidence" value="ECO:0007669"/>
    <property type="project" value="UniProtKB-SubCell"/>
</dbReference>
<dbReference type="KEGG" id="gfe:Gferi_07030"/>
<gene>
    <name evidence="11" type="ORF">Gferi_07030</name>
</gene>
<protein>
    <submittedName>
        <fullName evidence="11">ABC transporter permease</fullName>
    </submittedName>
</protein>
<name>A0A1D8GEM9_9FIRM</name>
<proteinExistence type="inferred from homology"/>
<dbReference type="PANTHER" id="PTHR11795">
    <property type="entry name" value="BRANCHED-CHAIN AMINO ACID TRANSPORT SYSTEM PERMEASE PROTEIN LIVH"/>
    <property type="match status" value="1"/>
</dbReference>
<dbReference type="GO" id="GO:0042941">
    <property type="term" value="P:D-alanine transmembrane transport"/>
    <property type="evidence" value="ECO:0007669"/>
    <property type="project" value="TreeGrafter"/>
</dbReference>
<dbReference type="CDD" id="cd06582">
    <property type="entry name" value="TM_PBP1_LivH_like"/>
    <property type="match status" value="1"/>
</dbReference>
<dbReference type="GO" id="GO:1903806">
    <property type="term" value="P:L-isoleucine import across plasma membrane"/>
    <property type="evidence" value="ECO:0007669"/>
    <property type="project" value="TreeGrafter"/>
</dbReference>
<sequence length="291" mass="30686">MAEFLQQLINGISLGSVYALVALGYTMVYGIVRLINFAHGDVYMLGAFAGYFAIRTFKLPFFAALIASMAVCAILGVVMERIAYKPLRNAPRVAALMTAVGLSMFYQNFTIYRIGAQPKAFPKMAQVNWQVMGVTISNSQVLILGTAVALMIILHFVVQHTKMGKAMRAVSLDRDAAMLMGINVDNTISFTFAIGSALAAAGGVLVGQYYGVVQPLMGALPGLKAFVAAVLGGIGIIPGAMIGGLILGVAEAGVSAIGFSTYRDAVAFAILILILIVKPAGILGKNVREKV</sequence>
<keyword evidence="12" id="KW-1185">Reference proteome</keyword>
<feature type="transmembrane region" description="Helical" evidence="10">
    <location>
        <begin position="90"/>
        <end position="109"/>
    </location>
</feature>
<dbReference type="RefSeq" id="WP_069974919.1">
    <property type="nucleotide sequence ID" value="NZ_CP017269.1"/>
</dbReference>
<evidence type="ECO:0000313" key="11">
    <source>
        <dbReference type="EMBL" id="AOT69348.1"/>
    </source>
</evidence>
<organism evidence="11 12">
    <name type="scientific">Geosporobacter ferrireducens</name>
    <dbReference type="NCBI Taxonomy" id="1424294"/>
    <lineage>
        <taxon>Bacteria</taxon>
        <taxon>Bacillati</taxon>
        <taxon>Bacillota</taxon>
        <taxon>Clostridia</taxon>
        <taxon>Peptostreptococcales</taxon>
        <taxon>Thermotaleaceae</taxon>
        <taxon>Geosporobacter</taxon>
    </lineage>
</organism>
<keyword evidence="2" id="KW-0813">Transport</keyword>
<keyword evidence="4" id="KW-0997">Cell inner membrane</keyword>
<evidence type="ECO:0000256" key="4">
    <source>
        <dbReference type="ARBA" id="ARBA00022519"/>
    </source>
</evidence>
<evidence type="ECO:0000256" key="10">
    <source>
        <dbReference type="SAM" id="Phobius"/>
    </source>
</evidence>
<evidence type="ECO:0000256" key="8">
    <source>
        <dbReference type="ARBA" id="ARBA00023136"/>
    </source>
</evidence>
<keyword evidence="5 10" id="KW-0812">Transmembrane</keyword>
<evidence type="ECO:0000256" key="3">
    <source>
        <dbReference type="ARBA" id="ARBA00022475"/>
    </source>
</evidence>
<reference evidence="11 12" key="1">
    <citation type="submission" date="2016-09" db="EMBL/GenBank/DDBJ databases">
        <title>Genomic analysis reveals versatility of anaerobic energy metabolism of Geosporobacter ferrireducens IRF9 of phylum Firmicutes.</title>
        <authorList>
            <person name="Kim S.-J."/>
        </authorList>
    </citation>
    <scope>NUCLEOTIDE SEQUENCE [LARGE SCALE GENOMIC DNA]</scope>
    <source>
        <strain evidence="11 12">IRF9</strain>
    </source>
</reference>
<evidence type="ECO:0000256" key="6">
    <source>
        <dbReference type="ARBA" id="ARBA00022970"/>
    </source>
</evidence>
<dbReference type="GO" id="GO:0005304">
    <property type="term" value="F:L-valine transmembrane transporter activity"/>
    <property type="evidence" value="ECO:0007669"/>
    <property type="project" value="TreeGrafter"/>
</dbReference>
<evidence type="ECO:0000256" key="9">
    <source>
        <dbReference type="ARBA" id="ARBA00037998"/>
    </source>
</evidence>
<dbReference type="GO" id="GO:0015190">
    <property type="term" value="F:L-leucine transmembrane transporter activity"/>
    <property type="evidence" value="ECO:0007669"/>
    <property type="project" value="TreeGrafter"/>
</dbReference>
<evidence type="ECO:0000256" key="5">
    <source>
        <dbReference type="ARBA" id="ARBA00022692"/>
    </source>
</evidence>
<accession>A0A1D8GEM9</accession>
<dbReference type="InterPro" id="IPR052157">
    <property type="entry name" value="BCAA_transport_permease"/>
</dbReference>
<dbReference type="GO" id="GO:0015808">
    <property type="term" value="P:L-alanine transport"/>
    <property type="evidence" value="ECO:0007669"/>
    <property type="project" value="TreeGrafter"/>
</dbReference>
<dbReference type="EMBL" id="CP017269">
    <property type="protein sequence ID" value="AOT69348.1"/>
    <property type="molecule type" value="Genomic_DNA"/>
</dbReference>
<keyword evidence="3" id="KW-1003">Cell membrane</keyword>
<dbReference type="GO" id="GO:0015192">
    <property type="term" value="F:L-phenylalanine transmembrane transporter activity"/>
    <property type="evidence" value="ECO:0007669"/>
    <property type="project" value="TreeGrafter"/>
</dbReference>
<keyword evidence="8 10" id="KW-0472">Membrane</keyword>
<keyword evidence="7 10" id="KW-1133">Transmembrane helix</keyword>
<evidence type="ECO:0000256" key="2">
    <source>
        <dbReference type="ARBA" id="ARBA00022448"/>
    </source>
</evidence>
<evidence type="ECO:0000256" key="1">
    <source>
        <dbReference type="ARBA" id="ARBA00004651"/>
    </source>
</evidence>
<dbReference type="AlphaFoldDB" id="A0A1D8GEM9"/>
<dbReference type="InterPro" id="IPR001851">
    <property type="entry name" value="ABC_transp_permease"/>
</dbReference>
<comment type="subcellular location">
    <subcellularLocation>
        <location evidence="1">Cell membrane</location>
        <topology evidence="1">Multi-pass membrane protein</topology>
    </subcellularLocation>
</comment>
<feature type="transmembrane region" description="Helical" evidence="10">
    <location>
        <begin position="262"/>
        <end position="283"/>
    </location>
</feature>
<feature type="transmembrane region" description="Helical" evidence="10">
    <location>
        <begin position="60"/>
        <end position="78"/>
    </location>
</feature>
<dbReference type="GO" id="GO:0015188">
    <property type="term" value="F:L-isoleucine transmembrane transporter activity"/>
    <property type="evidence" value="ECO:0007669"/>
    <property type="project" value="TreeGrafter"/>
</dbReference>
<dbReference type="PANTHER" id="PTHR11795:SF371">
    <property type="entry name" value="HIGH-AFFINITY BRANCHED-CHAIN AMINO ACID TRANSPORT SYSTEM PERMEASE PROTEIN LIVH"/>
    <property type="match status" value="1"/>
</dbReference>
<feature type="transmembrane region" description="Helical" evidence="10">
    <location>
        <begin position="225"/>
        <end position="250"/>
    </location>
</feature>
<comment type="similarity">
    <text evidence="9">Belongs to the binding-protein-dependent transport system permease family. LivHM subfamily.</text>
</comment>
<evidence type="ECO:0000313" key="12">
    <source>
        <dbReference type="Proteomes" id="UP000095743"/>
    </source>
</evidence>
<feature type="transmembrane region" description="Helical" evidence="10">
    <location>
        <begin position="12"/>
        <end position="32"/>
    </location>
</feature>
<dbReference type="Proteomes" id="UP000095743">
    <property type="component" value="Chromosome"/>
</dbReference>
<feature type="transmembrane region" description="Helical" evidence="10">
    <location>
        <begin position="129"/>
        <end position="158"/>
    </location>
</feature>